<dbReference type="SMART" id="SM00028">
    <property type="entry name" value="TPR"/>
    <property type="match status" value="3"/>
</dbReference>
<gene>
    <name evidence="5" type="ORF">PICST_42423</name>
</gene>
<evidence type="ECO:0000313" key="5">
    <source>
        <dbReference type="EMBL" id="ABN64855.2"/>
    </source>
</evidence>
<dbReference type="InterPro" id="IPR036047">
    <property type="entry name" value="F-box-like_dom_sf"/>
</dbReference>
<evidence type="ECO:0000256" key="3">
    <source>
        <dbReference type="SAM" id="MobiDB-lite"/>
    </source>
</evidence>
<sequence>MLDEELIDDKMRLAILYFKAADFERALNLYNELVEMVASISAVEAQKIRKHVYNLAEKPIVGACVHPKLGSILDQRAATHEKLDQFSKALEDSRRIVKLEPISCKGYLRVGKLLLKLKQDVEAYKTYQRGVYIIEKVIKEHSVSVPEKLFSQLKTQYKSLNKTLKTKRQNKSQESQYLSREDSHESDSSLRMNSKRAKRMGSVSKPIADPFQHLPLEIIELIFQNLAFKQLLSCHLVNKLWYYNLTKIPNLYCTRVNLKSNITLSEFTHGIRLVKRVAHKSYSQQIKALKMRSAINASQLQKIIEIIINEPNFSIRSLDMFDKYLSFQLLLNKLSKFSWKLNNLSNLEYLRLGVNSSLRYENIILELFKKLKTLYIVILYSDMSGPNNQILPTTEKYFNRLHEKSVNNSDDYESMSNLTLVNHPKLLPGESQVAPKFETYNPYPIFLDRSFSNLVELSLVSFDFFNRLPLLGEFFCKCKSLTKLMLENNFNFRMLDLFQMLQNYNPSFRLEKLLFREPKIISTTTMNEFSTDDLPQLNSLQSLDVYGSSLTTKGLMKLLRICNKGNKELTTLVMGNSTYLHFKTDAFQTSNRNLFSFVQMLRIAPNLENLYLNELDIDNQTMKQLNKDIESIGYVNCKLKVLDLSFCNRVEGIGLIDLFKAFPSNIKQINENSGSAFRIRELIIDGIEINIATLRLLQKHNFVSTIKNDPNKKRWRQYGVNTLVPV</sequence>
<dbReference type="PANTHER" id="PTHR22904">
    <property type="entry name" value="TPR REPEAT CONTAINING PROTEIN"/>
    <property type="match status" value="1"/>
</dbReference>
<dbReference type="EMBL" id="CP000496">
    <property type="protein sequence ID" value="ABN64855.2"/>
    <property type="molecule type" value="Genomic_DNA"/>
</dbReference>
<dbReference type="PANTHER" id="PTHR22904:SF523">
    <property type="entry name" value="STRESS-INDUCED-PHOSPHOPROTEIN 1"/>
    <property type="match status" value="1"/>
</dbReference>
<dbReference type="RefSeq" id="XP_001382884.2">
    <property type="nucleotide sequence ID" value="XM_001382847.1"/>
</dbReference>
<dbReference type="OrthoDB" id="629492at2759"/>
<dbReference type="HOGENOM" id="CLU_023422_0_0_1"/>
<dbReference type="Gene3D" id="1.25.40.10">
    <property type="entry name" value="Tetratricopeptide repeat domain"/>
    <property type="match status" value="1"/>
</dbReference>
<dbReference type="SUPFAM" id="SSF52047">
    <property type="entry name" value="RNI-like"/>
    <property type="match status" value="1"/>
</dbReference>
<dbReference type="InterPro" id="IPR001810">
    <property type="entry name" value="F-box_dom"/>
</dbReference>
<dbReference type="eggNOG" id="ENOG502QRSD">
    <property type="taxonomic scope" value="Eukaryota"/>
</dbReference>
<name>A3LNH2_PICST</name>
<evidence type="ECO:0000259" key="4">
    <source>
        <dbReference type="PROSITE" id="PS50181"/>
    </source>
</evidence>
<dbReference type="KEGG" id="pic:PICST_42423"/>
<dbReference type="OMA" id="ISCKGYL"/>
<dbReference type="SUPFAM" id="SSF81383">
    <property type="entry name" value="F-box domain"/>
    <property type="match status" value="1"/>
</dbReference>
<dbReference type="Gene3D" id="1.20.1280.50">
    <property type="match status" value="1"/>
</dbReference>
<dbReference type="InterPro" id="IPR019734">
    <property type="entry name" value="TPR_rpt"/>
</dbReference>
<dbReference type="InterPro" id="IPR032675">
    <property type="entry name" value="LRR_dom_sf"/>
</dbReference>
<dbReference type="SUPFAM" id="SSF48452">
    <property type="entry name" value="TPR-like"/>
    <property type="match status" value="1"/>
</dbReference>
<proteinExistence type="predicted"/>
<feature type="compositionally biased region" description="Basic and acidic residues" evidence="3">
    <location>
        <begin position="179"/>
        <end position="188"/>
    </location>
</feature>
<accession>A3LNH2</accession>
<dbReference type="AlphaFoldDB" id="A3LNH2"/>
<keyword evidence="1" id="KW-0677">Repeat</keyword>
<organism evidence="5 6">
    <name type="scientific">Scheffersomyces stipitis (strain ATCC 58785 / CBS 6054 / NBRC 10063 / NRRL Y-11545)</name>
    <name type="common">Yeast</name>
    <name type="synonym">Pichia stipitis</name>
    <dbReference type="NCBI Taxonomy" id="322104"/>
    <lineage>
        <taxon>Eukaryota</taxon>
        <taxon>Fungi</taxon>
        <taxon>Dikarya</taxon>
        <taxon>Ascomycota</taxon>
        <taxon>Saccharomycotina</taxon>
        <taxon>Pichiomycetes</taxon>
        <taxon>Debaryomycetaceae</taxon>
        <taxon>Scheffersomyces</taxon>
    </lineage>
</organism>
<dbReference type="GeneID" id="4837459"/>
<dbReference type="PROSITE" id="PS50181">
    <property type="entry name" value="FBOX"/>
    <property type="match status" value="1"/>
</dbReference>
<dbReference type="GO" id="GO:0051879">
    <property type="term" value="F:Hsp90 protein binding"/>
    <property type="evidence" value="ECO:0007669"/>
    <property type="project" value="TreeGrafter"/>
</dbReference>
<keyword evidence="2" id="KW-0802">TPR repeat</keyword>
<dbReference type="Proteomes" id="UP000002258">
    <property type="component" value="Chromosome 2"/>
</dbReference>
<dbReference type="InParanoid" id="A3LNH2"/>
<dbReference type="Pfam" id="PF12937">
    <property type="entry name" value="F-box-like"/>
    <property type="match status" value="1"/>
</dbReference>
<evidence type="ECO:0000256" key="1">
    <source>
        <dbReference type="ARBA" id="ARBA00022737"/>
    </source>
</evidence>
<dbReference type="Gene3D" id="3.80.10.10">
    <property type="entry name" value="Ribonuclease Inhibitor"/>
    <property type="match status" value="2"/>
</dbReference>
<dbReference type="STRING" id="322104.A3LNH2"/>
<keyword evidence="6" id="KW-1185">Reference proteome</keyword>
<evidence type="ECO:0000256" key="2">
    <source>
        <dbReference type="ARBA" id="ARBA00022803"/>
    </source>
</evidence>
<evidence type="ECO:0000313" key="6">
    <source>
        <dbReference type="Proteomes" id="UP000002258"/>
    </source>
</evidence>
<feature type="region of interest" description="Disordered" evidence="3">
    <location>
        <begin position="165"/>
        <end position="195"/>
    </location>
</feature>
<reference evidence="5 6" key="1">
    <citation type="journal article" date="2007" name="Nat. Biotechnol.">
        <title>Genome sequence of the lignocellulose-bioconverting and xylose-fermenting yeast Pichia stipitis.</title>
        <authorList>
            <person name="Jeffries T.W."/>
            <person name="Grigoriev I.V."/>
            <person name="Grimwood J."/>
            <person name="Laplaza J.M."/>
            <person name="Aerts A."/>
            <person name="Salamov A."/>
            <person name="Schmutz J."/>
            <person name="Lindquist E."/>
            <person name="Dehal P."/>
            <person name="Shapiro H."/>
            <person name="Jin Y.S."/>
            <person name="Passoth V."/>
            <person name="Richardson P.M."/>
        </authorList>
    </citation>
    <scope>NUCLEOTIDE SEQUENCE [LARGE SCALE GENOMIC DNA]</scope>
    <source>
        <strain evidence="6">ATCC 58785 / CBS 6054 / NBRC 10063 / NRRL Y-11545</strain>
    </source>
</reference>
<feature type="domain" description="F-box" evidence="4">
    <location>
        <begin position="208"/>
        <end position="255"/>
    </location>
</feature>
<dbReference type="InterPro" id="IPR011990">
    <property type="entry name" value="TPR-like_helical_dom_sf"/>
</dbReference>
<dbReference type="FunCoup" id="A3LNH2">
    <property type="interactions" value="106"/>
</dbReference>
<protein>
    <recommendedName>
        <fullName evidence="4">F-box domain-containing protein</fullName>
    </recommendedName>
</protein>